<dbReference type="InterPro" id="IPR021410">
    <property type="entry name" value="FAF"/>
</dbReference>
<gene>
    <name evidence="4" type="ORF">CDL12_21051</name>
</gene>
<feature type="domain" description="FAF" evidence="3">
    <location>
        <begin position="141"/>
        <end position="190"/>
    </location>
</feature>
<protein>
    <recommendedName>
        <fullName evidence="3">FAF domain-containing protein</fullName>
    </recommendedName>
</protein>
<evidence type="ECO:0000256" key="1">
    <source>
        <dbReference type="ARBA" id="ARBA00008690"/>
    </source>
</evidence>
<dbReference type="AlphaFoldDB" id="A0A2G9GMF6"/>
<dbReference type="PANTHER" id="PTHR33155">
    <property type="entry name" value="FANTASTIC FOUR-LIKE PROTEIN (DUF3049)"/>
    <property type="match status" value="1"/>
</dbReference>
<dbReference type="Pfam" id="PF11250">
    <property type="entry name" value="FAF"/>
    <property type="match status" value="1"/>
</dbReference>
<feature type="region of interest" description="Disordered" evidence="2">
    <location>
        <begin position="121"/>
        <end position="151"/>
    </location>
</feature>
<evidence type="ECO:0000256" key="2">
    <source>
        <dbReference type="SAM" id="MobiDB-lite"/>
    </source>
</evidence>
<sequence>MISTKQSMSQGLQSCLEPHILKPSKSEQGENPCSKIETNCESNKNRWNFLEALTKTSPNFKQLDNNSKLVYVHPLLKRSSSSMSTQSLEMCTESLMSETGSNVFLTMDEFSYLISEKKNSSTTKQPESHVFSKKVKRSNTFPPPLTSRYGSNGVQMQAHREEGRLVIKALSSCRRSFEVERENGRLTLSLLKKDDHDNGEEVEGEKEDHFNGLRGEKVGCNIRGGEWGNSRCNGDGRLPRVPFCVAIS</sequence>
<dbReference type="STRING" id="429701.A0A2G9GMF6"/>
<accession>A0A2G9GMF6</accession>
<evidence type="ECO:0000259" key="3">
    <source>
        <dbReference type="Pfam" id="PF11250"/>
    </source>
</evidence>
<comment type="similarity">
    <text evidence="1">Belongs to the fantastic four family.</text>
</comment>
<dbReference type="Proteomes" id="UP000231279">
    <property type="component" value="Unassembled WGS sequence"/>
</dbReference>
<dbReference type="InterPro" id="IPR046431">
    <property type="entry name" value="FAF_dom"/>
</dbReference>
<reference evidence="5" key="1">
    <citation type="journal article" date="2018" name="Gigascience">
        <title>Genome assembly of the Pink Ipe (Handroanthus impetiginosus, Bignoniaceae), a highly valued, ecologically keystone Neotropical timber forest tree.</title>
        <authorList>
            <person name="Silva-Junior O.B."/>
            <person name="Grattapaglia D."/>
            <person name="Novaes E."/>
            <person name="Collevatti R.G."/>
        </authorList>
    </citation>
    <scope>NUCLEOTIDE SEQUENCE [LARGE SCALE GENOMIC DNA]</scope>
    <source>
        <strain evidence="5">cv. UFG-1</strain>
    </source>
</reference>
<proteinExistence type="inferred from homology"/>
<dbReference type="OrthoDB" id="1916983at2759"/>
<organism evidence="4 5">
    <name type="scientific">Handroanthus impetiginosus</name>
    <dbReference type="NCBI Taxonomy" id="429701"/>
    <lineage>
        <taxon>Eukaryota</taxon>
        <taxon>Viridiplantae</taxon>
        <taxon>Streptophyta</taxon>
        <taxon>Embryophyta</taxon>
        <taxon>Tracheophyta</taxon>
        <taxon>Spermatophyta</taxon>
        <taxon>Magnoliopsida</taxon>
        <taxon>eudicotyledons</taxon>
        <taxon>Gunneridae</taxon>
        <taxon>Pentapetalae</taxon>
        <taxon>asterids</taxon>
        <taxon>lamiids</taxon>
        <taxon>Lamiales</taxon>
        <taxon>Bignoniaceae</taxon>
        <taxon>Crescentiina</taxon>
        <taxon>Tabebuia alliance</taxon>
        <taxon>Handroanthus</taxon>
    </lineage>
</organism>
<keyword evidence="5" id="KW-1185">Reference proteome</keyword>
<evidence type="ECO:0000313" key="4">
    <source>
        <dbReference type="EMBL" id="PIN06402.1"/>
    </source>
</evidence>
<comment type="caution">
    <text evidence="4">The sequence shown here is derived from an EMBL/GenBank/DDBJ whole genome shotgun (WGS) entry which is preliminary data.</text>
</comment>
<dbReference type="EMBL" id="NKXS01004432">
    <property type="protein sequence ID" value="PIN06402.1"/>
    <property type="molecule type" value="Genomic_DNA"/>
</dbReference>
<name>A0A2G9GMF6_9LAMI</name>
<dbReference type="PANTHER" id="PTHR33155:SF8">
    <property type="entry name" value="PROTEIN FANTASTIC FOUR 1"/>
    <property type="match status" value="1"/>
</dbReference>
<evidence type="ECO:0000313" key="5">
    <source>
        <dbReference type="Proteomes" id="UP000231279"/>
    </source>
</evidence>